<comment type="caution">
    <text evidence="1">The sequence shown here is derived from an EMBL/GenBank/DDBJ whole genome shotgun (WGS) entry which is preliminary data.</text>
</comment>
<dbReference type="EMBL" id="JABSTQ010011142">
    <property type="protein sequence ID" value="KAG0414850.1"/>
    <property type="molecule type" value="Genomic_DNA"/>
</dbReference>
<proteinExistence type="predicted"/>
<protein>
    <submittedName>
        <fullName evidence="1">Uncharacterized protein</fullName>
    </submittedName>
</protein>
<accession>A0AC60P603</accession>
<dbReference type="Proteomes" id="UP000805193">
    <property type="component" value="Unassembled WGS sequence"/>
</dbReference>
<evidence type="ECO:0000313" key="1">
    <source>
        <dbReference type="EMBL" id="KAG0414850.1"/>
    </source>
</evidence>
<evidence type="ECO:0000313" key="2">
    <source>
        <dbReference type="Proteomes" id="UP000805193"/>
    </source>
</evidence>
<organism evidence="1 2">
    <name type="scientific">Ixodes persulcatus</name>
    <name type="common">Taiga tick</name>
    <dbReference type="NCBI Taxonomy" id="34615"/>
    <lineage>
        <taxon>Eukaryota</taxon>
        <taxon>Metazoa</taxon>
        <taxon>Ecdysozoa</taxon>
        <taxon>Arthropoda</taxon>
        <taxon>Chelicerata</taxon>
        <taxon>Arachnida</taxon>
        <taxon>Acari</taxon>
        <taxon>Parasitiformes</taxon>
        <taxon>Ixodida</taxon>
        <taxon>Ixodoidea</taxon>
        <taxon>Ixodidae</taxon>
        <taxon>Ixodinae</taxon>
        <taxon>Ixodes</taxon>
    </lineage>
</organism>
<keyword evidence="2" id="KW-1185">Reference proteome</keyword>
<name>A0AC60P603_IXOPE</name>
<sequence>MNCVAARSAAANRSPAGSCARSRVHNNKRTTAHEARRFRPLSGACVASGNQGDKGTSIALSPVQRRQRSDVRSLSPGVSLEREEPTLELDCAGRTNKPSRSRGNFGGPTPETPSSGRPREARDGPSPAAPRLAAPLAPAGPNPETRPCDLTSPRTSTAGEDLEVDLKERRGPTSRTSPNDLLYNAGCQLSSSTAPG</sequence>
<reference evidence="1 2" key="1">
    <citation type="journal article" date="2020" name="Cell">
        <title>Large-Scale Comparative Analyses of Tick Genomes Elucidate Their Genetic Diversity and Vector Capacities.</title>
        <authorList>
            <consortium name="Tick Genome and Microbiome Consortium (TIGMIC)"/>
            <person name="Jia N."/>
            <person name="Wang J."/>
            <person name="Shi W."/>
            <person name="Du L."/>
            <person name="Sun Y."/>
            <person name="Zhan W."/>
            <person name="Jiang J.F."/>
            <person name="Wang Q."/>
            <person name="Zhang B."/>
            <person name="Ji P."/>
            <person name="Bell-Sakyi L."/>
            <person name="Cui X.M."/>
            <person name="Yuan T.T."/>
            <person name="Jiang B.G."/>
            <person name="Yang W.F."/>
            <person name="Lam T.T."/>
            <person name="Chang Q.C."/>
            <person name="Ding S.J."/>
            <person name="Wang X.J."/>
            <person name="Zhu J.G."/>
            <person name="Ruan X.D."/>
            <person name="Zhao L."/>
            <person name="Wei J.T."/>
            <person name="Ye R.Z."/>
            <person name="Que T.C."/>
            <person name="Du C.H."/>
            <person name="Zhou Y.H."/>
            <person name="Cheng J.X."/>
            <person name="Dai P.F."/>
            <person name="Guo W.B."/>
            <person name="Han X.H."/>
            <person name="Huang E.J."/>
            <person name="Li L.F."/>
            <person name="Wei W."/>
            <person name="Gao Y.C."/>
            <person name="Liu J.Z."/>
            <person name="Shao H.Z."/>
            <person name="Wang X."/>
            <person name="Wang C.C."/>
            <person name="Yang T.C."/>
            <person name="Huo Q.B."/>
            <person name="Li W."/>
            <person name="Chen H.Y."/>
            <person name="Chen S.E."/>
            <person name="Zhou L.G."/>
            <person name="Ni X.B."/>
            <person name="Tian J.H."/>
            <person name="Sheng Y."/>
            <person name="Liu T."/>
            <person name="Pan Y.S."/>
            <person name="Xia L.Y."/>
            <person name="Li J."/>
            <person name="Zhao F."/>
            <person name="Cao W.C."/>
        </authorList>
    </citation>
    <scope>NUCLEOTIDE SEQUENCE [LARGE SCALE GENOMIC DNA]</scope>
    <source>
        <strain evidence="1">Iper-2018</strain>
    </source>
</reference>
<gene>
    <name evidence="1" type="ORF">HPB47_007992</name>
</gene>